<gene>
    <name evidence="1" type="ORF">PSQ39_17705</name>
</gene>
<reference evidence="1 2" key="1">
    <citation type="submission" date="2023-02" db="EMBL/GenBank/DDBJ databases">
        <title>Bacterial whole genome sequence for Curvibacter sp. HBC28.</title>
        <authorList>
            <person name="Le V."/>
            <person name="Ko S.-R."/>
            <person name="Ahn C.-Y."/>
            <person name="Oh H.-M."/>
        </authorList>
    </citation>
    <scope>NUCLEOTIDE SEQUENCE [LARGE SCALE GENOMIC DNA]</scope>
    <source>
        <strain evidence="1 2">HBC28</strain>
    </source>
</reference>
<dbReference type="InterPro" id="IPR013433">
    <property type="entry name" value="PHA_gran_rgn"/>
</dbReference>
<dbReference type="Pfam" id="PF09650">
    <property type="entry name" value="PHA_gran_rgn"/>
    <property type="match status" value="1"/>
</dbReference>
<sequence>MPDIHIHRLHHLGLVAAREVARSWADKAERKLDMQCTYEEGDAQDLLQFSRTGASGTLQVDSEAFELNAKLGFLLGSFQSQIEAEITRQLDELIAAQAPGGAAEASDTPAG</sequence>
<name>A0ABT5MIW7_9BURK</name>
<keyword evidence="2" id="KW-1185">Reference proteome</keyword>
<dbReference type="NCBIfam" id="TIGR02610">
    <property type="entry name" value="PHA_gran_rgn"/>
    <property type="match status" value="1"/>
</dbReference>
<evidence type="ECO:0000313" key="1">
    <source>
        <dbReference type="EMBL" id="MDD0816478.1"/>
    </source>
</evidence>
<dbReference type="EMBL" id="JAQSIO010000008">
    <property type="protein sequence ID" value="MDD0816478.1"/>
    <property type="molecule type" value="Genomic_DNA"/>
</dbReference>
<dbReference type="Proteomes" id="UP001528672">
    <property type="component" value="Unassembled WGS sequence"/>
</dbReference>
<protein>
    <submittedName>
        <fullName evidence="1">Polyhydroxyalkanoic acid system family protein</fullName>
    </submittedName>
</protein>
<comment type="caution">
    <text evidence="1">The sequence shown here is derived from an EMBL/GenBank/DDBJ whole genome shotgun (WGS) entry which is preliminary data.</text>
</comment>
<accession>A0ABT5MIW7</accession>
<evidence type="ECO:0000313" key="2">
    <source>
        <dbReference type="Proteomes" id="UP001528672"/>
    </source>
</evidence>
<dbReference type="RefSeq" id="WP_273928288.1">
    <property type="nucleotide sequence ID" value="NZ_JAQSIN010000006.1"/>
</dbReference>
<organism evidence="1 2">
    <name type="scientific">Curvibacter microcysteis</name>
    <dbReference type="NCBI Taxonomy" id="3026419"/>
    <lineage>
        <taxon>Bacteria</taxon>
        <taxon>Pseudomonadati</taxon>
        <taxon>Pseudomonadota</taxon>
        <taxon>Betaproteobacteria</taxon>
        <taxon>Burkholderiales</taxon>
        <taxon>Comamonadaceae</taxon>
        <taxon>Curvibacter</taxon>
    </lineage>
</organism>
<proteinExistence type="predicted"/>